<dbReference type="OrthoDB" id="3643382at2759"/>
<sequence>MALNAIPPEVQSIICDHLFADTSDDALEILTRRVPAHVEIRTVCHELYEASKFSYKTAEEKAAMQRQNILNDMKSRYDSIAPRVPVVTTHNLCLLAASLNNNFCQHACAKQGCYMCKDPAHRRCFECGRNLAVALWCKMPKEARNPDDQNERPVPKLTDFKAKSSGNTITTPTGSLIAGLQGWKPAGDQFGRMPWAFQWWSSHYLIQTAIDLRCNIRRFAVKRYRAGTSRDDLDEFSIADMEAGDRRMTKYEGIRKHFGPIPWRAEYERRGRIEAEENGLAGRE</sequence>
<dbReference type="HOGENOM" id="CLU_980482_0_0_1"/>
<evidence type="ECO:0000313" key="2">
    <source>
        <dbReference type="EMBL" id="EME88147.1"/>
    </source>
</evidence>
<dbReference type="Proteomes" id="UP000016932">
    <property type="component" value="Unassembled WGS sequence"/>
</dbReference>
<dbReference type="RefSeq" id="XP_007920422.1">
    <property type="nucleotide sequence ID" value="XM_007922231.1"/>
</dbReference>
<organism evidence="2 3">
    <name type="scientific">Pseudocercospora fijiensis (strain CIRAD86)</name>
    <name type="common">Black leaf streak disease fungus</name>
    <name type="synonym">Mycosphaerella fijiensis</name>
    <dbReference type="NCBI Taxonomy" id="383855"/>
    <lineage>
        <taxon>Eukaryota</taxon>
        <taxon>Fungi</taxon>
        <taxon>Dikarya</taxon>
        <taxon>Ascomycota</taxon>
        <taxon>Pezizomycotina</taxon>
        <taxon>Dothideomycetes</taxon>
        <taxon>Dothideomycetidae</taxon>
        <taxon>Mycosphaerellales</taxon>
        <taxon>Mycosphaerellaceae</taxon>
        <taxon>Pseudocercospora</taxon>
    </lineage>
</organism>
<dbReference type="VEuPathDB" id="FungiDB:MYCFIDRAFT_75981"/>
<evidence type="ECO:0000256" key="1">
    <source>
        <dbReference type="SAM" id="MobiDB-lite"/>
    </source>
</evidence>
<keyword evidence="3" id="KW-1185">Reference proteome</keyword>
<accession>N1QAU8</accession>
<protein>
    <submittedName>
        <fullName evidence="2">Uncharacterized protein</fullName>
    </submittedName>
</protein>
<gene>
    <name evidence="2" type="ORF">MYCFIDRAFT_75981</name>
</gene>
<dbReference type="eggNOG" id="ENOG502RNJS">
    <property type="taxonomic scope" value="Eukaryota"/>
</dbReference>
<dbReference type="EMBL" id="KB446555">
    <property type="protein sequence ID" value="EME88147.1"/>
    <property type="molecule type" value="Genomic_DNA"/>
</dbReference>
<name>N1QAU8_PSEFD</name>
<dbReference type="KEGG" id="pfj:MYCFIDRAFT_75981"/>
<reference evidence="2 3" key="1">
    <citation type="journal article" date="2012" name="PLoS Pathog.">
        <title>Diverse lifestyles and strategies of plant pathogenesis encoded in the genomes of eighteen Dothideomycetes fungi.</title>
        <authorList>
            <person name="Ohm R.A."/>
            <person name="Feau N."/>
            <person name="Henrissat B."/>
            <person name="Schoch C.L."/>
            <person name="Horwitz B.A."/>
            <person name="Barry K.W."/>
            <person name="Condon B.J."/>
            <person name="Copeland A.C."/>
            <person name="Dhillon B."/>
            <person name="Glaser F."/>
            <person name="Hesse C.N."/>
            <person name="Kosti I."/>
            <person name="LaButti K."/>
            <person name="Lindquist E.A."/>
            <person name="Lucas S."/>
            <person name="Salamov A.A."/>
            <person name="Bradshaw R.E."/>
            <person name="Ciuffetti L."/>
            <person name="Hamelin R.C."/>
            <person name="Kema G.H.J."/>
            <person name="Lawrence C."/>
            <person name="Scott J.A."/>
            <person name="Spatafora J.W."/>
            <person name="Turgeon B.G."/>
            <person name="de Wit P.J.G.M."/>
            <person name="Zhong S."/>
            <person name="Goodwin S.B."/>
            <person name="Grigoriev I.V."/>
        </authorList>
    </citation>
    <scope>NUCLEOTIDE SEQUENCE [LARGE SCALE GENOMIC DNA]</scope>
    <source>
        <strain evidence="2 3">CIRAD86</strain>
    </source>
</reference>
<dbReference type="AlphaFoldDB" id="N1QAU8"/>
<feature type="region of interest" description="Disordered" evidence="1">
    <location>
        <begin position="143"/>
        <end position="168"/>
    </location>
</feature>
<dbReference type="GeneID" id="19341164"/>
<feature type="compositionally biased region" description="Basic and acidic residues" evidence="1">
    <location>
        <begin position="143"/>
        <end position="162"/>
    </location>
</feature>
<evidence type="ECO:0000313" key="3">
    <source>
        <dbReference type="Proteomes" id="UP000016932"/>
    </source>
</evidence>
<proteinExistence type="predicted"/>